<dbReference type="EC" id="5.99.1.4" evidence="1"/>
<feature type="domain" description="DSBA-like thioredoxin" evidence="2">
    <location>
        <begin position="7"/>
        <end position="200"/>
    </location>
</feature>
<gene>
    <name evidence="3" type="ORF">GCM10023165_09540</name>
</gene>
<dbReference type="SUPFAM" id="SSF52833">
    <property type="entry name" value="Thioredoxin-like"/>
    <property type="match status" value="1"/>
</dbReference>
<comment type="caution">
    <text evidence="3">The sequence shown here is derived from an EMBL/GenBank/DDBJ whole genome shotgun (WGS) entry which is preliminary data.</text>
</comment>
<comment type="catalytic activity">
    <reaction evidence="1">
        <text>2-hydroxychromene-2-carboxylate = (3E)-4-(2-hydroxyphenyl)-2-oxobut-3-enoate</text>
        <dbReference type="Rhea" id="RHEA:27401"/>
        <dbReference type="ChEBI" id="CHEBI:59350"/>
        <dbReference type="ChEBI" id="CHEBI:59353"/>
        <dbReference type="EC" id="5.99.1.4"/>
    </reaction>
</comment>
<proteinExistence type="inferred from homology"/>
<dbReference type="PIRSF" id="PIRSF006386">
    <property type="entry name" value="HCCAis_GSTk"/>
    <property type="match status" value="1"/>
</dbReference>
<dbReference type="InterPro" id="IPR014440">
    <property type="entry name" value="HCCAis_GSTk"/>
</dbReference>
<evidence type="ECO:0000259" key="2">
    <source>
        <dbReference type="Pfam" id="PF01323"/>
    </source>
</evidence>
<evidence type="ECO:0000313" key="4">
    <source>
        <dbReference type="Proteomes" id="UP001500975"/>
    </source>
</evidence>
<name>A0ABP8H3V8_9BURK</name>
<dbReference type="Pfam" id="PF01323">
    <property type="entry name" value="DSBA"/>
    <property type="match status" value="1"/>
</dbReference>
<dbReference type="Gene3D" id="3.40.30.10">
    <property type="entry name" value="Glutaredoxin"/>
    <property type="match status" value="1"/>
</dbReference>
<dbReference type="RefSeq" id="WP_345536237.1">
    <property type="nucleotide sequence ID" value="NZ_BAABGJ010000008.1"/>
</dbReference>
<evidence type="ECO:0000256" key="1">
    <source>
        <dbReference type="PIRNR" id="PIRNR006386"/>
    </source>
</evidence>
<dbReference type="Proteomes" id="UP001500975">
    <property type="component" value="Unassembled WGS sequence"/>
</dbReference>
<reference evidence="4" key="1">
    <citation type="journal article" date="2019" name="Int. J. Syst. Evol. Microbiol.">
        <title>The Global Catalogue of Microorganisms (GCM) 10K type strain sequencing project: providing services to taxonomists for standard genome sequencing and annotation.</title>
        <authorList>
            <consortium name="The Broad Institute Genomics Platform"/>
            <consortium name="The Broad Institute Genome Sequencing Center for Infectious Disease"/>
            <person name="Wu L."/>
            <person name="Ma J."/>
        </authorList>
    </citation>
    <scope>NUCLEOTIDE SEQUENCE [LARGE SCALE GENOMIC DNA]</scope>
    <source>
        <strain evidence="4">JCM 17804</strain>
    </source>
</reference>
<dbReference type="InterPro" id="IPR001853">
    <property type="entry name" value="DSBA-like_thioredoxin_dom"/>
</dbReference>
<keyword evidence="4" id="KW-1185">Reference proteome</keyword>
<protein>
    <recommendedName>
        <fullName evidence="1">2-hydroxychromene-2-carboxylate isomerase</fullName>
        <ecNumber evidence="1">5.99.1.4</ecNumber>
    </recommendedName>
</protein>
<dbReference type="PANTHER" id="PTHR42943:SF2">
    <property type="entry name" value="GLUTATHIONE S-TRANSFERASE KAPPA 1"/>
    <property type="match status" value="1"/>
</dbReference>
<evidence type="ECO:0000313" key="3">
    <source>
        <dbReference type="EMBL" id="GAA4334010.1"/>
    </source>
</evidence>
<dbReference type="PANTHER" id="PTHR42943">
    <property type="entry name" value="GLUTATHIONE S-TRANSFERASE KAPPA"/>
    <property type="match status" value="1"/>
</dbReference>
<dbReference type="EMBL" id="BAABGJ010000008">
    <property type="protein sequence ID" value="GAA4334010.1"/>
    <property type="molecule type" value="Genomic_DNA"/>
</dbReference>
<organism evidence="3 4">
    <name type="scientific">Variovorax defluvii</name>
    <dbReference type="NCBI Taxonomy" id="913761"/>
    <lineage>
        <taxon>Bacteria</taxon>
        <taxon>Pseudomonadati</taxon>
        <taxon>Pseudomonadota</taxon>
        <taxon>Betaproteobacteria</taxon>
        <taxon>Burkholderiales</taxon>
        <taxon>Comamonadaceae</taxon>
        <taxon>Variovorax</taxon>
    </lineage>
</organism>
<keyword evidence="1 3" id="KW-0413">Isomerase</keyword>
<sequence>MSKPVSVQFLFDFGSPNAYMCHRVIPRIEARTGVRFEYVPILLGGLFKLTGNRSPAEAFAGIPNKRAYDKLEIARFVAKHGLDRYRPNPHWPVNTLQVMRGAVAAQKQGCFERYVEVVNVAMWEEGRNMEDPAVIVRTLDEAGLDGRRLYEGTQDPEVKSMLMANTQSAHERGAFGSPSFFVGQELFFGKDRLREVEEEIVRQSQSQSASA</sequence>
<dbReference type="InterPro" id="IPR036249">
    <property type="entry name" value="Thioredoxin-like_sf"/>
</dbReference>
<dbReference type="InterPro" id="IPR051924">
    <property type="entry name" value="GST_Kappa/NadH"/>
</dbReference>
<dbReference type="GO" id="GO:0016853">
    <property type="term" value="F:isomerase activity"/>
    <property type="evidence" value="ECO:0007669"/>
    <property type="project" value="UniProtKB-KW"/>
</dbReference>
<dbReference type="InterPro" id="IPR044087">
    <property type="entry name" value="NahD-like"/>
</dbReference>
<comment type="similarity">
    <text evidence="1">Belongs to the GST superfamily. NadH family.</text>
</comment>
<accession>A0ABP8H3V8</accession>
<dbReference type="CDD" id="cd03022">
    <property type="entry name" value="DsbA_HCCA_Iso"/>
    <property type="match status" value="1"/>
</dbReference>